<dbReference type="SMART" id="SM00827">
    <property type="entry name" value="PKS_AT"/>
    <property type="match status" value="1"/>
</dbReference>
<dbReference type="Gene3D" id="3.10.129.110">
    <property type="entry name" value="Polyketide synthase dehydratase"/>
    <property type="match status" value="1"/>
</dbReference>
<dbReference type="GO" id="GO:0004315">
    <property type="term" value="F:3-oxoacyl-[acyl-carrier-protein] synthase activity"/>
    <property type="evidence" value="ECO:0007669"/>
    <property type="project" value="InterPro"/>
</dbReference>
<dbReference type="InterPro" id="IPR018201">
    <property type="entry name" value="Ketoacyl_synth_AS"/>
</dbReference>
<evidence type="ECO:0000256" key="4">
    <source>
        <dbReference type="ARBA" id="ARBA00022679"/>
    </source>
</evidence>
<keyword evidence="2" id="KW-0597">Phosphoprotein</keyword>
<dbReference type="PROSITE" id="PS52019">
    <property type="entry name" value="PKS_MFAS_DH"/>
    <property type="match status" value="1"/>
</dbReference>
<gene>
    <name evidence="11" type="ORF">K452DRAFT_243204</name>
</gene>
<dbReference type="PROSITE" id="PS50075">
    <property type="entry name" value="CARRIER"/>
    <property type="match status" value="1"/>
</dbReference>
<dbReference type="PANTHER" id="PTHR43775">
    <property type="entry name" value="FATTY ACID SYNTHASE"/>
    <property type="match status" value="1"/>
</dbReference>
<dbReference type="InterPro" id="IPR057326">
    <property type="entry name" value="KR_dom"/>
</dbReference>
<keyword evidence="4" id="KW-0808">Transferase</keyword>
<dbReference type="SUPFAM" id="SSF51735">
    <property type="entry name" value="NAD(P)-binding Rossmann-fold domains"/>
    <property type="match status" value="2"/>
</dbReference>
<dbReference type="Gene3D" id="3.90.180.10">
    <property type="entry name" value="Medium-chain alcohol dehydrogenases, catalytic domain"/>
    <property type="match status" value="1"/>
</dbReference>
<dbReference type="PROSITE" id="PS52004">
    <property type="entry name" value="KS3_2"/>
    <property type="match status" value="1"/>
</dbReference>
<evidence type="ECO:0000256" key="2">
    <source>
        <dbReference type="ARBA" id="ARBA00022553"/>
    </source>
</evidence>
<dbReference type="CDD" id="cd00833">
    <property type="entry name" value="PKS"/>
    <property type="match status" value="1"/>
</dbReference>
<dbReference type="InterPro" id="IPR016039">
    <property type="entry name" value="Thiolase-like"/>
</dbReference>
<dbReference type="Gene3D" id="3.30.559.10">
    <property type="entry name" value="Chloramphenicol acetyltransferase-like domain"/>
    <property type="match status" value="1"/>
</dbReference>
<evidence type="ECO:0000256" key="6">
    <source>
        <dbReference type="PROSITE-ProRule" id="PRU01363"/>
    </source>
</evidence>
<dbReference type="Pfam" id="PF00550">
    <property type="entry name" value="PP-binding"/>
    <property type="match status" value="2"/>
</dbReference>
<dbReference type="InterPro" id="IPR013120">
    <property type="entry name" value="FAR_NAD-bd"/>
</dbReference>
<dbReference type="GO" id="GO:0044550">
    <property type="term" value="P:secondary metabolite biosynthetic process"/>
    <property type="evidence" value="ECO:0007669"/>
    <property type="project" value="TreeGrafter"/>
</dbReference>
<evidence type="ECO:0000256" key="7">
    <source>
        <dbReference type="SAM" id="MobiDB-lite"/>
    </source>
</evidence>
<dbReference type="Gene3D" id="3.40.50.720">
    <property type="entry name" value="NAD(P)-binding Rossmann-like Domain"/>
    <property type="match status" value="2"/>
</dbReference>
<dbReference type="InterPro" id="IPR020841">
    <property type="entry name" value="PKS_Beta-ketoAc_synthase_dom"/>
</dbReference>
<dbReference type="RefSeq" id="XP_033401020.1">
    <property type="nucleotide sequence ID" value="XM_033537899.1"/>
</dbReference>
<keyword evidence="1" id="KW-0596">Phosphopantetheine</keyword>
<dbReference type="InterPro" id="IPR036291">
    <property type="entry name" value="NAD(P)-bd_dom_sf"/>
</dbReference>
<accession>A0A6A6BNQ8</accession>
<dbReference type="InterPro" id="IPR014030">
    <property type="entry name" value="Ketoacyl_synth_N"/>
</dbReference>
<dbReference type="PANTHER" id="PTHR43775:SF20">
    <property type="entry name" value="HYBRID PKS-NRPS SYNTHETASE APDA"/>
    <property type="match status" value="1"/>
</dbReference>
<dbReference type="Pfam" id="PF02801">
    <property type="entry name" value="Ketoacyl-synt_C"/>
    <property type="match status" value="1"/>
</dbReference>
<dbReference type="InterPro" id="IPR009081">
    <property type="entry name" value="PP-bd_ACP"/>
</dbReference>
<dbReference type="Gene3D" id="3.40.47.10">
    <property type="match status" value="1"/>
</dbReference>
<organism evidence="11 12">
    <name type="scientific">Aplosporella prunicola CBS 121167</name>
    <dbReference type="NCBI Taxonomy" id="1176127"/>
    <lineage>
        <taxon>Eukaryota</taxon>
        <taxon>Fungi</taxon>
        <taxon>Dikarya</taxon>
        <taxon>Ascomycota</taxon>
        <taxon>Pezizomycotina</taxon>
        <taxon>Dothideomycetes</taxon>
        <taxon>Dothideomycetes incertae sedis</taxon>
        <taxon>Botryosphaeriales</taxon>
        <taxon>Aplosporellaceae</taxon>
        <taxon>Aplosporella</taxon>
    </lineage>
</organism>
<evidence type="ECO:0000313" key="12">
    <source>
        <dbReference type="Proteomes" id="UP000799438"/>
    </source>
</evidence>
<dbReference type="InterPro" id="IPR032821">
    <property type="entry name" value="PKS_assoc"/>
</dbReference>
<dbReference type="Gene3D" id="3.40.366.10">
    <property type="entry name" value="Malonyl-Coenzyme A Acyl Carrier Protein, domain 2"/>
    <property type="match status" value="1"/>
</dbReference>
<dbReference type="Pfam" id="PF00668">
    <property type="entry name" value="Condensation"/>
    <property type="match status" value="1"/>
</dbReference>
<dbReference type="Proteomes" id="UP000799438">
    <property type="component" value="Unassembled WGS sequence"/>
</dbReference>
<dbReference type="GO" id="GO:0031177">
    <property type="term" value="F:phosphopantetheine binding"/>
    <property type="evidence" value="ECO:0007669"/>
    <property type="project" value="InterPro"/>
</dbReference>
<feature type="region of interest" description="N-terminal hotdog fold" evidence="6">
    <location>
        <begin position="902"/>
        <end position="1038"/>
    </location>
</feature>
<dbReference type="InterPro" id="IPR036736">
    <property type="entry name" value="ACP-like_sf"/>
</dbReference>
<dbReference type="Pfam" id="PF00109">
    <property type="entry name" value="ketoacyl-synt"/>
    <property type="match status" value="1"/>
</dbReference>
<dbReference type="SUPFAM" id="SSF47336">
    <property type="entry name" value="ACP-like"/>
    <property type="match status" value="2"/>
</dbReference>
<dbReference type="Pfam" id="PF07993">
    <property type="entry name" value="NAD_binding_4"/>
    <property type="match status" value="1"/>
</dbReference>
<dbReference type="InterPro" id="IPR042099">
    <property type="entry name" value="ANL_N_sf"/>
</dbReference>
<dbReference type="Gene3D" id="3.40.50.12780">
    <property type="entry name" value="N-terminal domain of ligase-like"/>
    <property type="match status" value="1"/>
</dbReference>
<dbReference type="SMART" id="SM00829">
    <property type="entry name" value="PKS_ER"/>
    <property type="match status" value="1"/>
</dbReference>
<dbReference type="GO" id="GO:0016491">
    <property type="term" value="F:oxidoreductase activity"/>
    <property type="evidence" value="ECO:0007669"/>
    <property type="project" value="InterPro"/>
</dbReference>
<dbReference type="InterPro" id="IPR020843">
    <property type="entry name" value="ER"/>
</dbReference>
<dbReference type="SMART" id="SM00823">
    <property type="entry name" value="PKS_PP"/>
    <property type="match status" value="2"/>
</dbReference>
<keyword evidence="12" id="KW-1185">Reference proteome</keyword>
<dbReference type="SUPFAM" id="SSF52151">
    <property type="entry name" value="FabD/lysophospholipase-like"/>
    <property type="match status" value="1"/>
</dbReference>
<protein>
    <submittedName>
        <fullName evidence="11">Uncharacterized protein</fullName>
    </submittedName>
</protein>
<dbReference type="InterPro" id="IPR016036">
    <property type="entry name" value="Malonyl_transacylase_ACP-bd"/>
</dbReference>
<keyword evidence="3" id="KW-0436">Ligase</keyword>
<keyword evidence="5" id="KW-0511">Multifunctional enzyme</keyword>
<dbReference type="PROSITE" id="PS00606">
    <property type="entry name" value="KS3_1"/>
    <property type="match status" value="1"/>
</dbReference>
<dbReference type="InterPro" id="IPR023213">
    <property type="entry name" value="CAT-like_dom_sf"/>
</dbReference>
<dbReference type="GO" id="GO:0016874">
    <property type="term" value="F:ligase activity"/>
    <property type="evidence" value="ECO:0007669"/>
    <property type="project" value="UniProtKB-KW"/>
</dbReference>
<dbReference type="InterPro" id="IPR050091">
    <property type="entry name" value="PKS_NRPS_Biosynth_Enz"/>
</dbReference>
<dbReference type="SUPFAM" id="SSF56801">
    <property type="entry name" value="Acetyl-CoA synthetase-like"/>
    <property type="match status" value="1"/>
</dbReference>
<dbReference type="Gene3D" id="3.30.559.30">
    <property type="entry name" value="Nonribosomal peptide synthetase, condensation domain"/>
    <property type="match status" value="1"/>
</dbReference>
<comment type="caution">
    <text evidence="6">Lacks conserved residue(s) required for the propagation of feature annotation.</text>
</comment>
<name>A0A6A6BNQ8_9PEZI</name>
<sequence length="3732" mass="411019">MACRVPGADSSSKLWDILASSKDVQKEITRFNGDGFYAPDGGPRKGLTNVKQSYFIDGDVDCFDNNFFELSPLEANAMDPQQRLLLEVTYEAVENAGIPLDNFRGTDTAVFAATTSGDYAVNTLRDINATQKYTSTGTSNAIMANRLSYFFDLHGPSLLIDTACSSTMVALHYAVSSLKSGEAGMAVVCGVNLILNPDMFVHMSELGFLSPSGRCRSFDASGDGYARAEGVISLLLKPLHRARQDGDPIRAVIKGTRLNQNGKTQGITLPSTEEQKANLDALYHNCGIDPAEIQYLEAHGTGTAAGDPLELGAINAVFAPSHKIQKLVVGSVKSNIGHLESCAALAGIAKTVECLERGLIPPQMHFEKPNPKINFSNIEIPTSVLPWPTSKNGVRRAGINSFGFGGTNGHAVLEYVPGKADSLMPNMRPRLFKVSAANDSSLTLMAASYAKYIESGQPDLNDLAHTLLARRTTLKKSMFLVASSSEELVGKLKDQGIPRITRSRESKPKIGFVFTGQGAQWATMGSQLLKESPIFLSTVSECDQVLQALPDAPNWRAIEELAKAKDTSRVSISSLSQPLCTILQIGLVELWKSWGIKPCAVVGHSSGEVAAAYAAGILSLADAVIVAFYRGLYLGTPSPALSTKKGAMCAIGLNEINCRIILEKYPGRACLAAVNSPSSCTLSGDEDAISAIAESCEADGTFCRMLRVDMAYHSHHMLPLAPVYENAMTMAGVSPTSPPEGTSAAMFSSVYGGRINPKSCIPAYWKENMTSTVQFTAAIREMMLQEHVDVLVELGPHPALKGPVSDTIADLGQAELPYFASCFRGKPDMVALLESVGQMIATNMPIDAARINAKEEAHGSKHAYRTGRVLTDLPKYEWDHSSSFWAESRISRNIRFRHFPRHELLGSRIAEDTALCMGWSNILNKKEIPWLEQIIQETKDAYLTPSLFLLDAWEAARQINVVKRFNRPIIQLKEVTIENQLPLSWFRGEEASVELHFAFRSHDKAPGGEFELSALSPKSDDSWVRLCTGTMQFLEKATQPQGFQKRVVHDTKLQHYLKSFEVVDTSLIHDFGMDDSSARGRLQVSVNDKYQLDPAAFSTLLQVEKLMMLKSGLPGEYQLRTVSSVETEIGPSSWNDPRFLINAVEMGSVAGMLDLSFGDSDGNYIAFRGMGFEIEEQTQPKPLLESLFFKPQLLHDIASPLFSAGREGVPANMKISELMLLLTHKWPSGDVALVNMEPTTVDAIVSSTPGLQQKERPRLRSLTIVGSYQGPENPRIRVVEGLDSKSKFHMMFGTMEKLRHSVSMLLSSGLLCVQFDSAEERASFAEYFDLVCDIEGLTPKNWILGRLKFSRSSMASRKLKVFSNPSMNVSALSKSLHFDHAPLPSREVDSVMLRDSGSSNDKPRSIIVLDCGAGSILATKSANEWLSWLQWTVEDTETLLWVNQQEDTQPFANVAGSFIRTLRSEYPALKAASLVIKDRLHSDSFADVVSEVYTCLDDGNPEVELVFRDGTLQCLRYMPDDQLNASVGRVPPVSTQQSLIDNEYRIASAGSRRTGLLLGPPAIRHSLAVDSVVVETQASSIDFSDAVAFQDLSYVGRTGTGFGLFFAGIVVATNSPEFEQGTSVVGWSRGAHRSSIEVHDTRLLTIPEGLSAADAVTYFAACATAFAVIDGAARARPGDSFNLHNYGLVATAIEKVCQEFGATLSKASLASSDFLITFDGARGLTFNGRRVSVCHYLETTSRPPLLSPLFQSLLKDSNSRSLLSETTTFTLPELQSAFNEGAIRPLQSVVLHSGKEKVHNVTVDYTPAPQLFTDDGAYILLGGMGGLGRHLATWMVMNGAKNIVTISRSGLSSADAKQSAQTVEELGGRIVAFSVDVTNSQALDDVICKVRQQHKIRGCLNLAMVLQDAPFMKMTPEMWDRALRLKVDGSWNLHQSTLKDDLDFFILFSSIASITGNRSQTNYATGNAFQNALATYRRSIGLPGVSIALGSISEIGVLANDRTLLTYFMQMGHAYIGPEELEKVMEAAIYESHRHNGPPIICLGFEMFEALDGIIQKKPEQNQLFWTDFPEFSHLLDHKLSNSEAATESLKERLHTLGPDEAQNVLTEHFLQCLGSLLGYDVKDFDPESSIAVYGLDSLNAMSCRYWFFQNLAVDVPVFDVLGCKSIHALVSRVIQKLRDSQDGPKDSIIPQPISNHDLEYRPLSHSQRRLWFLHKYLPDKTVYNLLLVCHIQGIVNIPFFKKAWSVLLTRHEALRSRLVDTDKGLQQIPMALEEFPITDVTAKEEDHQSVVEEITAVARSHEFDIENGELVRAWLLQSPLGWSFFLTSHHLAWDRSSAPTIFAETTSIYKALVAGQPADSALVPLKLQFIDYTLWQEKCLETPQFINPLVSYWKNQLSGIPESVSLLPMALKDKRPVVKQLQTDQVSLVFDSGLGQAIKRFCAQRAVTPFMFMASSLSALVHRLTGDEDVVIGIADGDRGHPAFDELIGFTVNMLPIRSRTGPSRLFSAILEDYRKSCLEAYEHSAMPLDFLLSQLDIPRRTSHSPVFQMTVNYQMHGSFPQYDYGDFKFTTYDHYNARQQTDFSLNVEETATEELDCVFEFDTAIYDRQGIADMAEIYRTFIGNIIASDGELPLDQIDLMSASDRDYITDHLEQAPDRELIESCNRSLFPVLFEKAVSSHPDKTAVIDESRHLTWGEMDLLTKRIGNDLLRGGASPGEAIGVFAEPSADLVLAVWGIVRIGCAYVPIDPDFPDDRILSMMDDVDMQRVLVDGHKNRVQRMVSCGLRLANIYDISQTTASDRNDVCSTSTPNIKETDSFCCVFTSGSTGRPKGVFIRHGQLRYHQEGYNATLKTTSEDRILLASAMVFDLSLCAIYGTVLYGATMIVASREARYSPSKMVDLVIGEQISSCIFTPTQLTILLAASNRTKLQEWTCLRALALGGEAISSHLMRDMYDLKLRDAAFFNVYGPSETTVSASVARLTPEDAHRDVGLAPPHFPVVLYILDERGNRTPVGVPGELWIGGAGVSSGYVKRDSLTEQMFLPNSFSKSGLIYRTGDQFSLDRNGILHYQGRIGGDRQIKIRGMRIELGEIETALWDLYEDIIGKETPPLVHLAVVYHKKGNTDGVLTAYLAIGDLPMSISLERSLGSYFTFGLKTRLPIHMIPSSYVFLADLPTTVSGKTDYKTISSWPAPPRVALDSMRAGEKPELTKTQEGIATVWKNVLDIDGDIFADDNFFSLGGHSLLLMRVQAGIESKIGITLSLSAMFAEPTVRGMEKLLQSGRKYFDPSRYDCSDDDTTESSNESSNSSSQDQLSSISSGSQSRTVDWKQEAILDSQFDWIITDFPNRPLEAIAMTGASSMVGVHFLHQVLTTTQNTIYCLAEDAASRKEAHERVFSALKTHGLYETIPDGAEERIIAFPGSLTHEALGLASAEVAMIDAKAGEIYHMDSDVSLLKNYDGLRAGNVGALKFLVSLAHGNVGNFKAIHYLSTWGVPHLQAWLGTKMSQPEILRHEQEMSHMEPDADCGLAYLKARWVCEMLLYETARRGLPVTIYRSSMCGNSPSSGLGLKRTDINRRILEGSLQTGLVPDFGSADGGGMSWITSDFLAGSIAHLSLLHRETRPVGQARIFHIVADNHIPYDDLANILQVSYGGQRLRTASPEEWFSAMRATGNPEMAIQAEVLSEWWQAGWLPFALDASKSRRALSEVWDGKPPVVDRQFLLKSVIGEPNF</sequence>
<dbReference type="InterPro" id="IPR013968">
    <property type="entry name" value="PKS_KR"/>
</dbReference>
<dbReference type="InterPro" id="IPR042104">
    <property type="entry name" value="PKS_dehydratase_sf"/>
</dbReference>
<evidence type="ECO:0000256" key="3">
    <source>
        <dbReference type="ARBA" id="ARBA00022598"/>
    </source>
</evidence>
<evidence type="ECO:0000259" key="9">
    <source>
        <dbReference type="PROSITE" id="PS52004"/>
    </source>
</evidence>
<dbReference type="SUPFAM" id="SSF50129">
    <property type="entry name" value="GroES-like"/>
    <property type="match status" value="1"/>
</dbReference>
<proteinExistence type="predicted"/>
<dbReference type="EMBL" id="ML995477">
    <property type="protein sequence ID" value="KAF2145308.1"/>
    <property type="molecule type" value="Genomic_DNA"/>
</dbReference>
<dbReference type="InterPro" id="IPR000873">
    <property type="entry name" value="AMP-dep_synth/lig_dom"/>
</dbReference>
<dbReference type="Gene3D" id="1.10.1200.10">
    <property type="entry name" value="ACP-like"/>
    <property type="match status" value="1"/>
</dbReference>
<dbReference type="InterPro" id="IPR016035">
    <property type="entry name" value="Acyl_Trfase/lysoPLipase"/>
</dbReference>
<feature type="region of interest" description="C-terminal hotdog fold" evidence="6">
    <location>
        <begin position="1048"/>
        <end position="1183"/>
    </location>
</feature>
<dbReference type="InterPro" id="IPR001242">
    <property type="entry name" value="Condensation_dom"/>
</dbReference>
<dbReference type="SMART" id="SM00822">
    <property type="entry name" value="PKS_KR"/>
    <property type="match status" value="1"/>
</dbReference>
<feature type="region of interest" description="Disordered" evidence="7">
    <location>
        <begin position="3290"/>
        <end position="3323"/>
    </location>
</feature>
<dbReference type="InterPro" id="IPR049900">
    <property type="entry name" value="PKS_mFAS_DH"/>
</dbReference>
<evidence type="ECO:0000259" key="10">
    <source>
        <dbReference type="PROSITE" id="PS52019"/>
    </source>
</evidence>
<dbReference type="Gene3D" id="3.30.300.30">
    <property type="match status" value="1"/>
</dbReference>
<dbReference type="SUPFAM" id="SSF52777">
    <property type="entry name" value="CoA-dependent acyltransferases"/>
    <property type="match status" value="2"/>
</dbReference>
<dbReference type="GO" id="GO:0004312">
    <property type="term" value="F:fatty acid synthase activity"/>
    <property type="evidence" value="ECO:0007669"/>
    <property type="project" value="TreeGrafter"/>
</dbReference>
<evidence type="ECO:0000256" key="1">
    <source>
        <dbReference type="ARBA" id="ARBA00022450"/>
    </source>
</evidence>
<dbReference type="SMART" id="SM00825">
    <property type="entry name" value="PKS_KS"/>
    <property type="match status" value="1"/>
</dbReference>
<dbReference type="SUPFAM" id="SSF55048">
    <property type="entry name" value="Probable ACP-binding domain of malonyl-CoA ACP transacylase"/>
    <property type="match status" value="1"/>
</dbReference>
<dbReference type="Pfam" id="PF16197">
    <property type="entry name" value="KAsynt_C_assoc"/>
    <property type="match status" value="1"/>
</dbReference>
<dbReference type="Pfam" id="PF08659">
    <property type="entry name" value="KR"/>
    <property type="match status" value="1"/>
</dbReference>
<feature type="domain" description="PKS/mFAS DH" evidence="10">
    <location>
        <begin position="902"/>
        <end position="1183"/>
    </location>
</feature>
<dbReference type="CDD" id="cd05930">
    <property type="entry name" value="A_NRPS"/>
    <property type="match status" value="1"/>
</dbReference>
<dbReference type="GeneID" id="54295395"/>
<feature type="domain" description="Carrier" evidence="8">
    <location>
        <begin position="3208"/>
        <end position="3284"/>
    </location>
</feature>
<dbReference type="GO" id="GO:0006633">
    <property type="term" value="P:fatty acid biosynthetic process"/>
    <property type="evidence" value="ECO:0007669"/>
    <property type="project" value="InterPro"/>
</dbReference>
<dbReference type="InterPro" id="IPR011032">
    <property type="entry name" value="GroES-like_sf"/>
</dbReference>
<dbReference type="Pfam" id="PF00501">
    <property type="entry name" value="AMP-binding"/>
    <property type="match status" value="1"/>
</dbReference>
<dbReference type="InterPro" id="IPR014031">
    <property type="entry name" value="Ketoacyl_synth_C"/>
</dbReference>
<dbReference type="Pfam" id="PF00698">
    <property type="entry name" value="Acyl_transf_1"/>
    <property type="match status" value="1"/>
</dbReference>
<dbReference type="OrthoDB" id="329835at2759"/>
<dbReference type="InterPro" id="IPR045851">
    <property type="entry name" value="AMP-bd_C_sf"/>
</dbReference>
<feature type="compositionally biased region" description="Low complexity" evidence="7">
    <location>
        <begin position="3301"/>
        <end position="3323"/>
    </location>
</feature>
<reference evidence="11" key="1">
    <citation type="journal article" date="2020" name="Stud. Mycol.">
        <title>101 Dothideomycetes genomes: a test case for predicting lifestyles and emergence of pathogens.</title>
        <authorList>
            <person name="Haridas S."/>
            <person name="Albert R."/>
            <person name="Binder M."/>
            <person name="Bloem J."/>
            <person name="Labutti K."/>
            <person name="Salamov A."/>
            <person name="Andreopoulos B."/>
            <person name="Baker S."/>
            <person name="Barry K."/>
            <person name="Bills G."/>
            <person name="Bluhm B."/>
            <person name="Cannon C."/>
            <person name="Castanera R."/>
            <person name="Culley D."/>
            <person name="Daum C."/>
            <person name="Ezra D."/>
            <person name="Gonzalez J."/>
            <person name="Henrissat B."/>
            <person name="Kuo A."/>
            <person name="Liang C."/>
            <person name="Lipzen A."/>
            <person name="Lutzoni F."/>
            <person name="Magnuson J."/>
            <person name="Mondo S."/>
            <person name="Nolan M."/>
            <person name="Ohm R."/>
            <person name="Pangilinan J."/>
            <person name="Park H.-J."/>
            <person name="Ramirez L."/>
            <person name="Alfaro M."/>
            <person name="Sun H."/>
            <person name="Tritt A."/>
            <person name="Yoshinaga Y."/>
            <person name="Zwiers L.-H."/>
            <person name="Turgeon B."/>
            <person name="Goodwin S."/>
            <person name="Spatafora J."/>
            <person name="Crous P."/>
            <person name="Grigoriev I."/>
        </authorList>
    </citation>
    <scope>NUCLEOTIDE SEQUENCE</scope>
    <source>
        <strain evidence="11">CBS 121167</strain>
    </source>
</reference>
<evidence type="ECO:0000256" key="5">
    <source>
        <dbReference type="ARBA" id="ARBA00023268"/>
    </source>
</evidence>
<dbReference type="InterPro" id="IPR014043">
    <property type="entry name" value="Acyl_transferase_dom"/>
</dbReference>
<dbReference type="InterPro" id="IPR020806">
    <property type="entry name" value="PKS_PP-bd"/>
</dbReference>
<evidence type="ECO:0000313" key="11">
    <source>
        <dbReference type="EMBL" id="KAF2145308.1"/>
    </source>
</evidence>
<dbReference type="SUPFAM" id="SSF53901">
    <property type="entry name" value="Thiolase-like"/>
    <property type="match status" value="1"/>
</dbReference>
<dbReference type="InterPro" id="IPR001227">
    <property type="entry name" value="Ac_transferase_dom_sf"/>
</dbReference>
<evidence type="ECO:0000259" key="8">
    <source>
        <dbReference type="PROSITE" id="PS50075"/>
    </source>
</evidence>
<feature type="domain" description="Ketosynthase family 3 (KS3)" evidence="9">
    <location>
        <begin position="1"/>
        <end position="415"/>
    </location>
</feature>